<accession>A0AAP0H0E3</accession>
<dbReference type="EMBL" id="JBCNJP010000012">
    <property type="protein sequence ID" value="KAK9070123.1"/>
    <property type="molecule type" value="Genomic_DNA"/>
</dbReference>
<dbReference type="AlphaFoldDB" id="A0AAP0H0E3"/>
<keyword evidence="4" id="KW-1185">Reference proteome</keyword>
<evidence type="ECO:0000256" key="1">
    <source>
        <dbReference type="SAM" id="MobiDB-lite"/>
    </source>
</evidence>
<sequence>MLITRSIRLKQIVHQLHNIPLDSAGYAGADGGGAAAFAQPSHSRQRFNTSVSAVNRGSSIITAAGAGGGGFSGERCWEILREQKEEEQVEDEIPQPQLPLPYLKVGYLTAPPMENPLAPHCDWKRFHEGLQQVHDDEGKTNDRPAIKVDILDDISVRMCSDLTLPPGPSIFIDTIQGNKNLQMANEKIIGSPVSPASGSASHEENVNMAVDFFNQVNILYGTLTEFCTPLTCPTMTAGTKQRKFKVIIEFVAHASMNQLCELLAGKQVDTPLEALKSIVDKGSQKGLFFVSMVSQRIPVKSQKIIQKRQPAHRYVQHTNALEINETPSTHCERSPKPVFLTSLSSDVASTSTVEQPSAPRRRRVTRRGASTSRSSSSLLDNHIIEKRPDTIARVFQLKVGRMLSYIRESRPFGVVTADLYTIEFQKRGLPHCHILIWVSKKDQIVDPRDIDKFISAEIPHSESDPLLYTLITESMMHGPCGHLWPNAVCMKDGRCSKHFPKTFENTTRFDDNGYVYYKRSRKIFPDLRPNVPLDNRFVVPYNRSLCLRFNAHINVEYCGWNMLIKYLFKYISKGTDRVRFLISKNNSEGGASQSNSSPLVDEIKNFVDGRFICPHEAAWRILNFPIHHRNPSVQVLSVHLEGMQYLSFRDSDHLQGVISNPVAKKTTLTEWFSKNQHDASGRHLRYVDYLSEYRWEQTGHAWLRRSTRMTPSIGRLIYIHPTCGEPFYMRMLLGHQRGCTSFESIRTVSGTVMPTYRAACDALGLLGNDLEWDSALSEATHSATASEFRSLFIQLLLYCDVTNPLSLWKKFSSSMSEDVRYRFQQSSVSHRCDADVSTIEDHVLYELELLLKSSSGDHSLHEFGLPMPSKNLISNFSNRLINEERNYDSVILTSLFTKMCTDMNDEQRAIFDLVTTSVLGKKQADGIHAVAASSYKLSYSTPLALQGCYRISCFSCNDPPTYLKTIDRPVALRFGSTATITPLEDSVIYPKLYFDFTEYENLIESTPTVDVFTDFIGLIDHVVDARTQDNAPYIRLYLKDGRNNITATLWKEIIMSDERFNRTTLDNTPRPCTVAITSVKVSKHKASPSTEKLKKQRQE</sequence>
<evidence type="ECO:0000313" key="3">
    <source>
        <dbReference type="EMBL" id="KAK9070123.1"/>
    </source>
</evidence>
<evidence type="ECO:0000313" key="4">
    <source>
        <dbReference type="Proteomes" id="UP001408789"/>
    </source>
</evidence>
<evidence type="ECO:0000259" key="2">
    <source>
        <dbReference type="Pfam" id="PF14214"/>
    </source>
</evidence>
<dbReference type="Pfam" id="PF14214">
    <property type="entry name" value="Helitron_like_N"/>
    <property type="match status" value="1"/>
</dbReference>
<dbReference type="Gene3D" id="1.20.140.30">
    <property type="entry name" value="MOB kinase activator"/>
    <property type="match status" value="1"/>
</dbReference>
<feature type="domain" description="Helitron helicase-like" evidence="2">
    <location>
        <begin position="374"/>
        <end position="436"/>
    </location>
</feature>
<organism evidence="3 4">
    <name type="scientific">Deinandra increscens subsp. villosa</name>
    <dbReference type="NCBI Taxonomy" id="3103831"/>
    <lineage>
        <taxon>Eukaryota</taxon>
        <taxon>Viridiplantae</taxon>
        <taxon>Streptophyta</taxon>
        <taxon>Embryophyta</taxon>
        <taxon>Tracheophyta</taxon>
        <taxon>Spermatophyta</taxon>
        <taxon>Magnoliopsida</taxon>
        <taxon>eudicotyledons</taxon>
        <taxon>Gunneridae</taxon>
        <taxon>Pentapetalae</taxon>
        <taxon>asterids</taxon>
        <taxon>campanulids</taxon>
        <taxon>Asterales</taxon>
        <taxon>Asteraceae</taxon>
        <taxon>Asteroideae</taxon>
        <taxon>Heliantheae alliance</taxon>
        <taxon>Madieae</taxon>
        <taxon>Madiinae</taxon>
        <taxon>Deinandra</taxon>
    </lineage>
</organism>
<name>A0AAP0H0E3_9ASTR</name>
<dbReference type="Proteomes" id="UP001408789">
    <property type="component" value="Unassembled WGS sequence"/>
</dbReference>
<feature type="region of interest" description="Disordered" evidence="1">
    <location>
        <begin position="347"/>
        <end position="376"/>
    </location>
</feature>
<dbReference type="SMART" id="SM01388">
    <property type="entry name" value="Mob1_phocein"/>
    <property type="match status" value="1"/>
</dbReference>
<dbReference type="PANTHER" id="PTHR10492">
    <property type="match status" value="1"/>
</dbReference>
<dbReference type="InterPro" id="IPR036703">
    <property type="entry name" value="MOB_kinase_act_sf"/>
</dbReference>
<gene>
    <name evidence="3" type="ORF">SSX86_010523</name>
</gene>
<dbReference type="InterPro" id="IPR025476">
    <property type="entry name" value="Helitron_helicase-like"/>
</dbReference>
<dbReference type="SUPFAM" id="SSF101152">
    <property type="entry name" value="Mob1/phocein"/>
    <property type="match status" value="1"/>
</dbReference>
<comment type="caution">
    <text evidence="3">The sequence shown here is derived from an EMBL/GenBank/DDBJ whole genome shotgun (WGS) entry which is preliminary data.</text>
</comment>
<proteinExistence type="predicted"/>
<protein>
    <recommendedName>
        <fullName evidence="2">Helitron helicase-like domain-containing protein</fullName>
    </recommendedName>
</protein>
<dbReference type="Pfam" id="PF03637">
    <property type="entry name" value="Mob1_phocein"/>
    <property type="match status" value="1"/>
</dbReference>
<feature type="compositionally biased region" description="Low complexity" evidence="1">
    <location>
        <begin position="367"/>
        <end position="376"/>
    </location>
</feature>
<dbReference type="PANTHER" id="PTHR10492:SF96">
    <property type="entry name" value="ATP-DEPENDENT DNA HELICASE"/>
    <property type="match status" value="1"/>
</dbReference>
<reference evidence="3 4" key="1">
    <citation type="submission" date="2024-04" db="EMBL/GenBank/DDBJ databases">
        <title>The reference genome of an endangered Asteraceae, Deinandra increscens subsp. villosa, native to the Central Coast of California.</title>
        <authorList>
            <person name="Guilliams M."/>
            <person name="Hasenstab-Lehman K."/>
            <person name="Meyer R."/>
            <person name="Mcevoy S."/>
        </authorList>
    </citation>
    <scope>NUCLEOTIDE SEQUENCE [LARGE SCALE GENOMIC DNA]</scope>
    <source>
        <tissue evidence="3">Leaf</tissue>
    </source>
</reference>
<dbReference type="InterPro" id="IPR005301">
    <property type="entry name" value="MOB_kinase_act_fam"/>
</dbReference>